<dbReference type="GO" id="GO:0003964">
    <property type="term" value="F:RNA-directed DNA polymerase activity"/>
    <property type="evidence" value="ECO:0007669"/>
    <property type="project" value="UniProtKB-EC"/>
</dbReference>
<dbReference type="Gene3D" id="4.10.60.10">
    <property type="entry name" value="Zinc finger, CCHC-type"/>
    <property type="match status" value="1"/>
</dbReference>
<evidence type="ECO:0000313" key="5">
    <source>
        <dbReference type="EMBL" id="CAB0004015.1"/>
    </source>
</evidence>
<evidence type="ECO:0000313" key="6">
    <source>
        <dbReference type="Proteomes" id="UP000479000"/>
    </source>
</evidence>
<dbReference type="SMART" id="SM00343">
    <property type="entry name" value="ZnF_C2HC"/>
    <property type="match status" value="2"/>
</dbReference>
<keyword evidence="6" id="KW-1185">Reference proteome</keyword>
<feature type="non-terminal residue" evidence="5">
    <location>
        <position position="705"/>
    </location>
</feature>
<dbReference type="Pfam" id="PF00665">
    <property type="entry name" value="rve"/>
    <property type="match status" value="1"/>
</dbReference>
<accession>A0A6H5GLS2</accession>
<dbReference type="Pfam" id="PF00098">
    <property type="entry name" value="zf-CCHC"/>
    <property type="match status" value="1"/>
</dbReference>
<dbReference type="InterPro" id="IPR001878">
    <property type="entry name" value="Znf_CCHC"/>
</dbReference>
<evidence type="ECO:0000259" key="3">
    <source>
        <dbReference type="PROSITE" id="PS50158"/>
    </source>
</evidence>
<dbReference type="InterPro" id="IPR012337">
    <property type="entry name" value="RNaseH-like_sf"/>
</dbReference>
<dbReference type="InterPro" id="IPR036875">
    <property type="entry name" value="Znf_CCHC_sf"/>
</dbReference>
<dbReference type="PROSITE" id="PS50994">
    <property type="entry name" value="INTEGRASE"/>
    <property type="match status" value="1"/>
</dbReference>
<dbReference type="AlphaFoldDB" id="A0A6H5GLS2"/>
<dbReference type="InterPro" id="IPR001584">
    <property type="entry name" value="Integrase_cat-core"/>
</dbReference>
<dbReference type="GO" id="GO:0015074">
    <property type="term" value="P:DNA integration"/>
    <property type="evidence" value="ECO:0007669"/>
    <property type="project" value="InterPro"/>
</dbReference>
<keyword evidence="2" id="KW-0479">Metal-binding</keyword>
<dbReference type="InterPro" id="IPR036397">
    <property type="entry name" value="RNaseH_sf"/>
</dbReference>
<feature type="domain" description="Integrase catalytic" evidence="4">
    <location>
        <begin position="420"/>
        <end position="578"/>
    </location>
</feature>
<dbReference type="SUPFAM" id="SSF53098">
    <property type="entry name" value="Ribonuclease H-like"/>
    <property type="match status" value="1"/>
</dbReference>
<dbReference type="PROSITE" id="PS50158">
    <property type="entry name" value="ZF_CCHC"/>
    <property type="match status" value="1"/>
</dbReference>
<reference evidence="5 6" key="1">
    <citation type="submission" date="2020-02" db="EMBL/GenBank/DDBJ databases">
        <authorList>
            <person name="Ferguson B K."/>
        </authorList>
    </citation>
    <scope>NUCLEOTIDE SEQUENCE [LARGE SCALE GENOMIC DNA]</scope>
</reference>
<dbReference type="SUPFAM" id="SSF57756">
    <property type="entry name" value="Retrovirus zinc finger-like domains"/>
    <property type="match status" value="1"/>
</dbReference>
<proteinExistence type="predicted"/>
<dbReference type="Pfam" id="PF17921">
    <property type="entry name" value="Integrase_H2C2"/>
    <property type="match status" value="1"/>
</dbReference>
<dbReference type="FunFam" id="1.10.340.70:FF:000001">
    <property type="entry name" value="Retrovirus-related Pol polyprotein from transposon gypsy-like Protein"/>
    <property type="match status" value="1"/>
</dbReference>
<organism evidence="5 6">
    <name type="scientific">Nesidiocoris tenuis</name>
    <dbReference type="NCBI Taxonomy" id="355587"/>
    <lineage>
        <taxon>Eukaryota</taxon>
        <taxon>Metazoa</taxon>
        <taxon>Ecdysozoa</taxon>
        <taxon>Arthropoda</taxon>
        <taxon>Hexapoda</taxon>
        <taxon>Insecta</taxon>
        <taxon>Pterygota</taxon>
        <taxon>Neoptera</taxon>
        <taxon>Paraneoptera</taxon>
        <taxon>Hemiptera</taxon>
        <taxon>Heteroptera</taxon>
        <taxon>Panheteroptera</taxon>
        <taxon>Cimicomorpha</taxon>
        <taxon>Miridae</taxon>
        <taxon>Dicyphina</taxon>
        <taxon>Nesidiocoris</taxon>
    </lineage>
</organism>
<dbReference type="InterPro" id="IPR050951">
    <property type="entry name" value="Retrovirus_Pol_polyprotein"/>
</dbReference>
<dbReference type="PANTHER" id="PTHR37984">
    <property type="entry name" value="PROTEIN CBG26694"/>
    <property type="match status" value="1"/>
</dbReference>
<dbReference type="EC" id="2.7.7.49" evidence="1"/>
<keyword evidence="2" id="KW-0862">Zinc</keyword>
<dbReference type="OrthoDB" id="116216at2759"/>
<dbReference type="GO" id="GO:0003676">
    <property type="term" value="F:nucleic acid binding"/>
    <property type="evidence" value="ECO:0007669"/>
    <property type="project" value="InterPro"/>
</dbReference>
<dbReference type="GO" id="GO:0008270">
    <property type="term" value="F:zinc ion binding"/>
    <property type="evidence" value="ECO:0007669"/>
    <property type="project" value="UniProtKB-KW"/>
</dbReference>
<evidence type="ECO:0000256" key="1">
    <source>
        <dbReference type="ARBA" id="ARBA00012493"/>
    </source>
</evidence>
<sequence>MTWPQFCEIFLARYDYIESPAAVLVNLQNNRPRDGECLAAYAGRLLTTLTSTWHSCSVENIAVSTVMSHLSQFDPRVQRLAFTADINTRDALLRELKALSFCKRLNTSGLAASEIKRPRFNPLPTLARCTHCNRYNHKSEECFYRPDKFKPQPADRHNVQSSSQATSTSLRRPISCFKCGNAGHLAANCKTNSEIPALERRVDFCHVNPTGQLQHNASGDKKDLSPRVHRWWASLQAFDFEIVYRKGSSMKHVDFLSRNLVPSIQPVTTPSPLINEESRAGGNCKRIDLTELPENWLQFEQQRDEEISETLSQMNNGELDEALLQTYEIRSGILFRKIQSNNKTRCLPIVPRALRWSIINNIHEAVLHLGWEKTLEKAYEHYWFEHMSKYVRKFVDNCLTCKIAKPKSGKVQAELHPIPKVCIPWHTIHMDASGKLSGSNETKEYVFVSIDSFTKFVHLHHSFRIDSFNCIQALKASIDLFGAPIRVIADQGRCFASKDFEKFCRTHGIQLHLIATGSSRANGQVERIMSTLKNLLTLVEVKQDQSWQDALGNVQLAMNCTVNRTTKCSPMELMFGKIARPSNMVVATNDDKPIDLAEIRSRALKNIEKNAANEKKRAITQDGRSSVMAVSEKARLQAREAEVEEEEGRPCSRRTLKKESVESFFGSRSRAPFDEFLILKLLNCDFENIPRSVLKRVLIMSEDDP</sequence>
<dbReference type="Gene3D" id="1.10.340.70">
    <property type="match status" value="1"/>
</dbReference>
<name>A0A6H5GLS2_9HEMI</name>
<evidence type="ECO:0000259" key="4">
    <source>
        <dbReference type="PROSITE" id="PS50994"/>
    </source>
</evidence>
<dbReference type="Proteomes" id="UP000479000">
    <property type="component" value="Unassembled WGS sequence"/>
</dbReference>
<protein>
    <recommendedName>
        <fullName evidence="1">RNA-directed DNA polymerase</fullName>
        <ecNumber evidence="1">2.7.7.49</ecNumber>
    </recommendedName>
</protein>
<keyword evidence="2" id="KW-0863">Zinc-finger</keyword>
<dbReference type="Gene3D" id="3.30.420.10">
    <property type="entry name" value="Ribonuclease H-like superfamily/Ribonuclease H"/>
    <property type="match status" value="1"/>
</dbReference>
<dbReference type="InterPro" id="IPR041588">
    <property type="entry name" value="Integrase_H2C2"/>
</dbReference>
<feature type="domain" description="CCHC-type" evidence="3">
    <location>
        <begin position="176"/>
        <end position="190"/>
    </location>
</feature>
<dbReference type="PANTHER" id="PTHR37984:SF5">
    <property type="entry name" value="PROTEIN NYNRIN-LIKE"/>
    <property type="match status" value="1"/>
</dbReference>
<dbReference type="EMBL" id="CADCXU010014341">
    <property type="protein sequence ID" value="CAB0004015.1"/>
    <property type="molecule type" value="Genomic_DNA"/>
</dbReference>
<gene>
    <name evidence="5" type="ORF">NTEN_LOCUS9492</name>
</gene>
<evidence type="ECO:0000256" key="2">
    <source>
        <dbReference type="PROSITE-ProRule" id="PRU00047"/>
    </source>
</evidence>